<feature type="domain" description="PBP" evidence="5">
    <location>
        <begin position="39"/>
        <end position="290"/>
    </location>
</feature>
<evidence type="ECO:0000259" key="5">
    <source>
        <dbReference type="Pfam" id="PF12849"/>
    </source>
</evidence>
<name>A0ABZ2J572_9CHLR</name>
<keyword evidence="3 4" id="KW-0732">Signal</keyword>
<evidence type="ECO:0000256" key="2">
    <source>
        <dbReference type="ARBA" id="ARBA00022448"/>
    </source>
</evidence>
<dbReference type="PROSITE" id="PS51257">
    <property type="entry name" value="PROKAR_LIPOPROTEIN"/>
    <property type="match status" value="1"/>
</dbReference>
<dbReference type="EMBL" id="CP146612">
    <property type="protein sequence ID" value="WWX26065.1"/>
    <property type="molecule type" value="Genomic_DNA"/>
</dbReference>
<evidence type="ECO:0000313" key="6">
    <source>
        <dbReference type="EMBL" id="WWX26065.1"/>
    </source>
</evidence>
<gene>
    <name evidence="6" type="ORF">V8247_03615</name>
</gene>
<comment type="function">
    <text evidence="4">Involved in the system for phosphate transport across the cytoplasmic membrane.</text>
</comment>
<dbReference type="CDD" id="cd13566">
    <property type="entry name" value="PBP2_phosphate"/>
    <property type="match status" value="1"/>
</dbReference>
<evidence type="ECO:0000313" key="7">
    <source>
        <dbReference type="Proteomes" id="UP001375370"/>
    </source>
</evidence>
<evidence type="ECO:0000256" key="1">
    <source>
        <dbReference type="ARBA" id="ARBA00008725"/>
    </source>
</evidence>
<dbReference type="InterPro" id="IPR024370">
    <property type="entry name" value="PBP_domain"/>
</dbReference>
<reference evidence="6 7" key="1">
    <citation type="submission" date="2024-03" db="EMBL/GenBank/DDBJ databases">
        <title>A Dehalogenimonas Isolated from Estuarine Sediments Dihaloeliminates Chlorinated Alkanes.</title>
        <authorList>
            <person name="Yang Y."/>
            <person name="Wang H."/>
        </authorList>
    </citation>
    <scope>NUCLEOTIDE SEQUENCE [LARGE SCALE GENOMIC DNA]</scope>
    <source>
        <strain evidence="6 7">W</strain>
    </source>
</reference>
<dbReference type="PANTHER" id="PTHR30570:SF1">
    <property type="entry name" value="PHOSPHATE-BINDING PROTEIN PSTS"/>
    <property type="match status" value="1"/>
</dbReference>
<dbReference type="NCBIfam" id="TIGR02136">
    <property type="entry name" value="ptsS_2"/>
    <property type="match status" value="1"/>
</dbReference>
<dbReference type="Pfam" id="PF12849">
    <property type="entry name" value="PBP_like_2"/>
    <property type="match status" value="1"/>
</dbReference>
<evidence type="ECO:0000256" key="4">
    <source>
        <dbReference type="RuleBase" id="RU367119"/>
    </source>
</evidence>
<dbReference type="PANTHER" id="PTHR30570">
    <property type="entry name" value="PERIPLASMIC PHOSPHATE BINDING COMPONENT OF PHOSPHATE ABC TRANSPORTER"/>
    <property type="match status" value="1"/>
</dbReference>
<feature type="chain" id="PRO_5044990189" description="Phosphate-binding protein" evidence="4">
    <location>
        <begin position="31"/>
        <end position="305"/>
    </location>
</feature>
<dbReference type="InterPro" id="IPR011862">
    <property type="entry name" value="Phos-bd"/>
</dbReference>
<feature type="signal peptide" evidence="4">
    <location>
        <begin position="1"/>
        <end position="30"/>
    </location>
</feature>
<sequence>MKSKKVLKWLTLPLTLILALSLVVTGCNNGDDPEPTGTTDTLSGFIDVTGSNTVTPISSIWAEEFMKLHKNVSIAVSGPGSGAGIAAFINKSTDIAQSSRPMKQSEKDQATAAGLTVVETKVALDALSVVVNPANPVSELTIEQLSDIYSGKITNWSQVGGNNAQIVVLSRDTNSGTYAYFLEEVVQLILAGKKDTSIQYAPAVQLLPSTEVGITQVAQNANAIFYAGLGYLNNSVKAVGIKATADAPAVLPSVAAAKDSSYPIARYLYFYTNGTPTGIIKAFIDFALSAAGQQIVEEQGFVALS</sequence>
<comment type="similarity">
    <text evidence="1 4">Belongs to the PstS family.</text>
</comment>
<keyword evidence="4" id="KW-0592">Phosphate transport</keyword>
<protein>
    <recommendedName>
        <fullName evidence="4">Phosphate-binding protein</fullName>
    </recommendedName>
</protein>
<evidence type="ECO:0000256" key="3">
    <source>
        <dbReference type="ARBA" id="ARBA00022729"/>
    </source>
</evidence>
<proteinExistence type="inferred from homology"/>
<dbReference type="Gene3D" id="3.40.190.10">
    <property type="entry name" value="Periplasmic binding protein-like II"/>
    <property type="match status" value="2"/>
</dbReference>
<organism evidence="6 7">
    <name type="scientific">Candidatus Dehalogenimonas loeffleri</name>
    <dbReference type="NCBI Taxonomy" id="3127115"/>
    <lineage>
        <taxon>Bacteria</taxon>
        <taxon>Bacillati</taxon>
        <taxon>Chloroflexota</taxon>
        <taxon>Dehalococcoidia</taxon>
        <taxon>Dehalococcoidales</taxon>
        <taxon>Dehalococcoidaceae</taxon>
        <taxon>Dehalogenimonas</taxon>
    </lineage>
</organism>
<keyword evidence="2 4" id="KW-0813">Transport</keyword>
<dbReference type="RefSeq" id="WP_338738858.1">
    <property type="nucleotide sequence ID" value="NZ_CP146612.1"/>
</dbReference>
<accession>A0ABZ2J572</accession>
<dbReference type="Proteomes" id="UP001375370">
    <property type="component" value="Chromosome"/>
</dbReference>
<dbReference type="InterPro" id="IPR050811">
    <property type="entry name" value="Phosphate_ABC_transporter"/>
</dbReference>
<keyword evidence="7" id="KW-1185">Reference proteome</keyword>
<dbReference type="SUPFAM" id="SSF53850">
    <property type="entry name" value="Periplasmic binding protein-like II"/>
    <property type="match status" value="1"/>
</dbReference>